<organism evidence="2 3">
    <name type="scientific">Ditylenchus destructor</name>
    <dbReference type="NCBI Taxonomy" id="166010"/>
    <lineage>
        <taxon>Eukaryota</taxon>
        <taxon>Metazoa</taxon>
        <taxon>Ecdysozoa</taxon>
        <taxon>Nematoda</taxon>
        <taxon>Chromadorea</taxon>
        <taxon>Rhabditida</taxon>
        <taxon>Tylenchina</taxon>
        <taxon>Tylenchomorpha</taxon>
        <taxon>Sphaerularioidea</taxon>
        <taxon>Anguinidae</taxon>
        <taxon>Anguininae</taxon>
        <taxon>Ditylenchus</taxon>
    </lineage>
</organism>
<dbReference type="Proteomes" id="UP001201812">
    <property type="component" value="Unassembled WGS sequence"/>
</dbReference>
<evidence type="ECO:0000313" key="2">
    <source>
        <dbReference type="EMBL" id="KAI1695152.1"/>
    </source>
</evidence>
<keyword evidence="3" id="KW-1185">Reference proteome</keyword>
<dbReference type="EMBL" id="JAKKPZ010000436">
    <property type="protein sequence ID" value="KAI1695152.1"/>
    <property type="molecule type" value="Genomic_DNA"/>
</dbReference>
<dbReference type="AlphaFoldDB" id="A0AAD4MHE7"/>
<comment type="caution">
    <text evidence="2">The sequence shown here is derived from an EMBL/GenBank/DDBJ whole genome shotgun (WGS) entry which is preliminary data.</text>
</comment>
<reference evidence="2" key="1">
    <citation type="submission" date="2022-01" db="EMBL/GenBank/DDBJ databases">
        <title>Genome Sequence Resource for Two Populations of Ditylenchus destructor, the Migratory Endoparasitic Phytonematode.</title>
        <authorList>
            <person name="Zhang H."/>
            <person name="Lin R."/>
            <person name="Xie B."/>
        </authorList>
    </citation>
    <scope>NUCLEOTIDE SEQUENCE</scope>
    <source>
        <strain evidence="2">BazhouSP</strain>
    </source>
</reference>
<name>A0AAD4MHE7_9BILA</name>
<sequence>MLGTHNSLAPRKLDWHKHVGLAQERWTVLKNAGLTLPKNAGLALAPERWTGSYTLDGPQERGTDPTTRTLNWPKNAGSKGLQPRRGWQNTLVSYTQLDGKADWEEPSSEESQKCLLLIYLGKVQKRSPISLTSFFIEGLKSD</sequence>
<accession>A0AAD4MHE7</accession>
<proteinExistence type="predicted"/>
<evidence type="ECO:0000256" key="1">
    <source>
        <dbReference type="SAM" id="MobiDB-lite"/>
    </source>
</evidence>
<protein>
    <submittedName>
        <fullName evidence="2">Uncharacterized protein</fullName>
    </submittedName>
</protein>
<feature type="region of interest" description="Disordered" evidence="1">
    <location>
        <begin position="53"/>
        <end position="84"/>
    </location>
</feature>
<gene>
    <name evidence="2" type="ORF">DdX_19743</name>
</gene>
<evidence type="ECO:0000313" key="3">
    <source>
        <dbReference type="Proteomes" id="UP001201812"/>
    </source>
</evidence>